<name>A0A2U9IH24_9CREN</name>
<dbReference type="GeneID" id="36832966"/>
<organism evidence="1 2">
    <name type="scientific">Acidianus brierleyi</name>
    <dbReference type="NCBI Taxonomy" id="41673"/>
    <lineage>
        <taxon>Archaea</taxon>
        <taxon>Thermoproteota</taxon>
        <taxon>Thermoprotei</taxon>
        <taxon>Sulfolobales</taxon>
        <taxon>Sulfolobaceae</taxon>
        <taxon>Acidianus</taxon>
    </lineage>
</organism>
<dbReference type="EMBL" id="CP029289">
    <property type="protein sequence ID" value="AWR95276.1"/>
    <property type="molecule type" value="Genomic_DNA"/>
</dbReference>
<proteinExistence type="predicted"/>
<dbReference type="AlphaFoldDB" id="A0A2U9IH24"/>
<dbReference type="KEGG" id="abri:DFR85_12380"/>
<reference evidence="1 2" key="1">
    <citation type="submission" date="2018-05" db="EMBL/GenBank/DDBJ databases">
        <title>Complete Genome Sequences of Extremely Thermoacidophilic, Metal-Mobilizing Type-Strain Members of the Archaeal Family Sulfolobaceae: Acidianus brierleyi DSM-1651T, Acidianus sulfidivorans DSM-18786T, Metallosphaera hakonensis DSM-7519T, and Metallosphaera prunae DSM-10039T.</title>
        <authorList>
            <person name="Counts J.A."/>
            <person name="Kelly R.M."/>
        </authorList>
    </citation>
    <scope>NUCLEOTIDE SEQUENCE [LARGE SCALE GENOMIC DNA]</scope>
    <source>
        <strain evidence="1 2">DSM 1651</strain>
    </source>
</reference>
<keyword evidence="2" id="KW-1185">Reference proteome</keyword>
<evidence type="ECO:0000313" key="2">
    <source>
        <dbReference type="Proteomes" id="UP000248044"/>
    </source>
</evidence>
<gene>
    <name evidence="1" type="ORF">DFR85_12380</name>
</gene>
<accession>A0A2U9IH24</accession>
<dbReference type="RefSeq" id="WP_110271156.1">
    <property type="nucleotide sequence ID" value="NZ_CP029289.2"/>
</dbReference>
<sequence length="338" mass="39475">MNCEDVLYSEKADSEECFLDESHYFRFKAALAIKTNSFKIGDFLYIETSDPNKDFIAGIDEKIFVNTVSKDCVKFEKDIRRCFGFDYMYKENFEVRDGLKIYFPGIMMEILKVFKNDREAKDYIINNELNQYEGKDYAMEIGTSYFSNPYEEFTQNMNDKEIDELRMLSSSYLEIKNILDREVENNSQLEELFRDIESKIIEISTKNGIPLEYGSSMKLRLNESISEDEEHIEKELNEPINVSSLITRLKAKKVIERKDEFLNFLFSKKGNTSIRLGNSVIIANGILMDKFEDKNATLLVLEPQVIKVNYRGLIRNFYIGKPSLLIFKNSASDFEIAR</sequence>
<protein>
    <submittedName>
        <fullName evidence="1">Uncharacterized protein</fullName>
    </submittedName>
</protein>
<evidence type="ECO:0000313" key="1">
    <source>
        <dbReference type="EMBL" id="AWR95276.1"/>
    </source>
</evidence>
<dbReference type="Proteomes" id="UP000248044">
    <property type="component" value="Chromosome"/>
</dbReference>
<dbReference type="OrthoDB" id="34709at2157"/>